<keyword evidence="2" id="KW-0812">Transmembrane</keyword>
<dbReference type="EMBL" id="KV016463">
    <property type="protein sequence ID" value="KZV19602.1"/>
    <property type="molecule type" value="Genomic_DNA"/>
</dbReference>
<feature type="transmembrane region" description="Helical" evidence="2">
    <location>
        <begin position="165"/>
        <end position="192"/>
    </location>
</feature>
<evidence type="ECO:0000256" key="2">
    <source>
        <dbReference type="SAM" id="Phobius"/>
    </source>
</evidence>
<organism evidence="3 4">
    <name type="scientific">Dorcoceras hygrometricum</name>
    <dbReference type="NCBI Taxonomy" id="472368"/>
    <lineage>
        <taxon>Eukaryota</taxon>
        <taxon>Viridiplantae</taxon>
        <taxon>Streptophyta</taxon>
        <taxon>Embryophyta</taxon>
        <taxon>Tracheophyta</taxon>
        <taxon>Spermatophyta</taxon>
        <taxon>Magnoliopsida</taxon>
        <taxon>eudicotyledons</taxon>
        <taxon>Gunneridae</taxon>
        <taxon>Pentapetalae</taxon>
        <taxon>asterids</taxon>
        <taxon>lamiids</taxon>
        <taxon>Lamiales</taxon>
        <taxon>Gesneriaceae</taxon>
        <taxon>Didymocarpoideae</taxon>
        <taxon>Trichosporeae</taxon>
        <taxon>Loxocarpinae</taxon>
        <taxon>Dorcoceras</taxon>
    </lineage>
</organism>
<accession>A0A2Z7AEV0</accession>
<dbReference type="Proteomes" id="UP000250235">
    <property type="component" value="Unassembled WGS sequence"/>
</dbReference>
<evidence type="ECO:0000313" key="4">
    <source>
        <dbReference type="Proteomes" id="UP000250235"/>
    </source>
</evidence>
<name>A0A2Z7AEV0_9LAMI</name>
<proteinExistence type="predicted"/>
<keyword evidence="2" id="KW-0472">Membrane</keyword>
<feature type="compositionally biased region" description="Gly residues" evidence="1">
    <location>
        <begin position="289"/>
        <end position="298"/>
    </location>
</feature>
<evidence type="ECO:0000256" key="1">
    <source>
        <dbReference type="SAM" id="MobiDB-lite"/>
    </source>
</evidence>
<reference evidence="3 4" key="1">
    <citation type="journal article" date="2015" name="Proc. Natl. Acad. Sci. U.S.A.">
        <title>The resurrection genome of Boea hygrometrica: A blueprint for survival of dehydration.</title>
        <authorList>
            <person name="Xiao L."/>
            <person name="Yang G."/>
            <person name="Zhang L."/>
            <person name="Yang X."/>
            <person name="Zhao S."/>
            <person name="Ji Z."/>
            <person name="Zhou Q."/>
            <person name="Hu M."/>
            <person name="Wang Y."/>
            <person name="Chen M."/>
            <person name="Xu Y."/>
            <person name="Jin H."/>
            <person name="Xiao X."/>
            <person name="Hu G."/>
            <person name="Bao F."/>
            <person name="Hu Y."/>
            <person name="Wan P."/>
            <person name="Li L."/>
            <person name="Deng X."/>
            <person name="Kuang T."/>
            <person name="Xiang C."/>
            <person name="Zhu J.K."/>
            <person name="Oliver M.J."/>
            <person name="He Y."/>
        </authorList>
    </citation>
    <scope>NUCLEOTIDE SEQUENCE [LARGE SCALE GENOMIC DNA]</scope>
    <source>
        <strain evidence="4">cv. XS01</strain>
    </source>
</reference>
<gene>
    <name evidence="3" type="ORF">F511_10505</name>
</gene>
<evidence type="ECO:0000313" key="3">
    <source>
        <dbReference type="EMBL" id="KZV19602.1"/>
    </source>
</evidence>
<keyword evidence="2" id="KW-1133">Transmembrane helix</keyword>
<sequence length="305" mass="33102">MESAAGLAMETSKVESAVRNQAEAKLNQLEHSEPAGTMTTSCSSRKLQWIQSQRKDFHTQCLSTQTQEDKSIVVVEDSGEAIDEPDASNSSIQSSVSGALHRMIFIICSRTTSYCSSSVLSAARKTLKAFNKARLLIFSLILFPGTNSLQLLEVLLAVPPPMLRLVAVVANILSLVWLGSLCLWLLGGLFLLRRGRMLLSLESGPLLRRRAHKEDGFVLLYGSFKHYKHVNHLFKGGCVGIRITPPGGITPIRSTTEFETPSSACTRRPDEICADGFSSSNWPERISGEEGGGGGGVGRRPEAAI</sequence>
<feature type="transmembrane region" description="Helical" evidence="2">
    <location>
        <begin position="135"/>
        <end position="159"/>
    </location>
</feature>
<keyword evidence="4" id="KW-1185">Reference proteome</keyword>
<feature type="region of interest" description="Disordered" evidence="1">
    <location>
        <begin position="278"/>
        <end position="305"/>
    </location>
</feature>
<protein>
    <submittedName>
        <fullName evidence="3">Zgc:56443 protein (ISS)</fullName>
    </submittedName>
</protein>
<dbReference type="AlphaFoldDB" id="A0A2Z7AEV0"/>